<gene>
    <name evidence="1" type="ORF">GCM10011531_08460</name>
</gene>
<dbReference type="RefSeq" id="WP_188605085.1">
    <property type="nucleotide sequence ID" value="NZ_BMIC01000001.1"/>
</dbReference>
<name>A0A8J2X9D6_9FLAO</name>
<dbReference type="PROSITE" id="PS51257">
    <property type="entry name" value="PROKAR_LIPOPROTEIN"/>
    <property type="match status" value="1"/>
</dbReference>
<comment type="caution">
    <text evidence="1">The sequence shown here is derived from an EMBL/GenBank/DDBJ whole genome shotgun (WGS) entry which is preliminary data.</text>
</comment>
<dbReference type="Proteomes" id="UP000598120">
    <property type="component" value="Unassembled WGS sequence"/>
</dbReference>
<evidence type="ECO:0000313" key="2">
    <source>
        <dbReference type="Proteomes" id="UP000598120"/>
    </source>
</evidence>
<protein>
    <submittedName>
        <fullName evidence="1">Uncharacterized protein</fullName>
    </submittedName>
</protein>
<dbReference type="EMBL" id="BMIC01000001">
    <property type="protein sequence ID" value="GFZ80663.1"/>
    <property type="molecule type" value="Genomic_DNA"/>
</dbReference>
<accession>A0A8J2X9D6</accession>
<reference evidence="1 2" key="1">
    <citation type="journal article" date="2014" name="Int. J. Syst. Evol. Microbiol.">
        <title>Complete genome sequence of Corynebacterium casei LMG S-19264T (=DSM 44701T), isolated from a smear-ripened cheese.</title>
        <authorList>
            <consortium name="US DOE Joint Genome Institute (JGI-PGF)"/>
            <person name="Walter F."/>
            <person name="Albersmeier A."/>
            <person name="Kalinowski J."/>
            <person name="Ruckert C."/>
        </authorList>
    </citation>
    <scope>NUCLEOTIDE SEQUENCE [LARGE SCALE GENOMIC DNA]</scope>
    <source>
        <strain evidence="1 2">CGMCC 1.15295</strain>
    </source>
</reference>
<organism evidence="1 2">
    <name type="scientific">Aquaticitalea lipolytica</name>
    <dbReference type="NCBI Taxonomy" id="1247562"/>
    <lineage>
        <taxon>Bacteria</taxon>
        <taxon>Pseudomonadati</taxon>
        <taxon>Bacteroidota</taxon>
        <taxon>Flavobacteriia</taxon>
        <taxon>Flavobacteriales</taxon>
        <taxon>Flavobacteriaceae</taxon>
        <taxon>Aquaticitalea</taxon>
    </lineage>
</organism>
<proteinExistence type="predicted"/>
<dbReference type="AlphaFoldDB" id="A0A8J2X9D6"/>
<evidence type="ECO:0000313" key="1">
    <source>
        <dbReference type="EMBL" id="GFZ80663.1"/>
    </source>
</evidence>
<keyword evidence="2" id="KW-1185">Reference proteome</keyword>
<sequence length="351" mass="39817">MKSILKILSVFILFISITSCDNEPFGGIFVNGEVINVDSELYNLLERIADEGEELEPITCIEFVYPLTIYIFDENLEYSNTQYITTDQQFSDLLGSLDITYSISVSYPITSTLNDGSTFVIETNEQLKEAIDNCIRDEAIGNCQELIRNCIWKVIYLEDSENTYVGGIFQENDGATTFNFDGNILFGSWSPLFIEDELHLNIHLNSTNEVADFWNNDWLVTYLGSSAMRLSTENHSVLLTQICDNNNSCTNTGLNYNECELTNNSGHAEFIFDNYKTCILTLFLVEGITDAENLNVTFHETYDDSETNSNAILSSQPYINLEQDQVIWVRIENLDSLEYIIIPITINAISC</sequence>